<feature type="transmembrane region" description="Helical" evidence="6">
    <location>
        <begin position="12"/>
        <end position="33"/>
    </location>
</feature>
<gene>
    <name evidence="8" type="ORF">PCON_03350</name>
</gene>
<dbReference type="EMBL" id="HF936492">
    <property type="protein sequence ID" value="CCX16651.1"/>
    <property type="molecule type" value="Genomic_DNA"/>
</dbReference>
<evidence type="ECO:0000256" key="2">
    <source>
        <dbReference type="ARBA" id="ARBA00022692"/>
    </source>
</evidence>
<organism evidence="8 9">
    <name type="scientific">Pyronema omphalodes (strain CBS 100304)</name>
    <name type="common">Pyronema confluens</name>
    <dbReference type="NCBI Taxonomy" id="1076935"/>
    <lineage>
        <taxon>Eukaryota</taxon>
        <taxon>Fungi</taxon>
        <taxon>Dikarya</taxon>
        <taxon>Ascomycota</taxon>
        <taxon>Pezizomycotina</taxon>
        <taxon>Pezizomycetes</taxon>
        <taxon>Pezizales</taxon>
        <taxon>Pyronemataceae</taxon>
        <taxon>Pyronema</taxon>
    </lineage>
</organism>
<evidence type="ECO:0000256" key="6">
    <source>
        <dbReference type="SAM" id="Phobius"/>
    </source>
</evidence>
<dbReference type="OMA" id="PYRGHTP"/>
<dbReference type="STRING" id="1076935.U4LCM1"/>
<keyword evidence="3 6" id="KW-1133">Transmembrane helix</keyword>
<evidence type="ECO:0000313" key="8">
    <source>
        <dbReference type="EMBL" id="CCX16651.1"/>
    </source>
</evidence>
<feature type="transmembrane region" description="Helical" evidence="6">
    <location>
        <begin position="74"/>
        <end position="99"/>
    </location>
</feature>
<dbReference type="GO" id="GO:0016020">
    <property type="term" value="C:membrane"/>
    <property type="evidence" value="ECO:0007669"/>
    <property type="project" value="UniProtKB-SubCell"/>
</dbReference>
<name>U4LCM1_PYROM</name>
<keyword evidence="2 6" id="KW-0812">Transmembrane</keyword>
<evidence type="ECO:0000256" key="4">
    <source>
        <dbReference type="ARBA" id="ARBA00023136"/>
    </source>
</evidence>
<evidence type="ECO:0000256" key="5">
    <source>
        <dbReference type="SAM" id="MobiDB-lite"/>
    </source>
</evidence>
<dbReference type="OrthoDB" id="5284712at2759"/>
<dbReference type="eggNOG" id="ENOG502S5J2">
    <property type="taxonomic scope" value="Eukaryota"/>
</dbReference>
<sequence length="290" mass="31497">MVNHNAMLKASIAIHSIQAVFSVVIMGVIGTGMAQEGSASGASRFVFAMCWLNIPTIIYLTMSPRFTRTKMLAHPYWLLGMNTLYSIFWFAGFVALAVYTNKGISEGQNLEKDPKKKEAGGCAVFFAGTGENEKACQMNKSAVGLGVFMWVLWLTTTAIAGYAGWYFNQHRCSPFDDYEDSSRRHTVIQETETAFASDVPRPYDSDVDGSDNQNYGYGGSEVSHNGYGGSAVESSYSSSSYADGSAHPGVPKPWGNEPKPYGNVAPIAPAHGESYSMPDAPEDYSYRGGR</sequence>
<evidence type="ECO:0000313" key="9">
    <source>
        <dbReference type="Proteomes" id="UP000018144"/>
    </source>
</evidence>
<dbReference type="InterPro" id="IPR008253">
    <property type="entry name" value="Marvel"/>
</dbReference>
<evidence type="ECO:0000256" key="1">
    <source>
        <dbReference type="ARBA" id="ARBA00004141"/>
    </source>
</evidence>
<proteinExistence type="predicted"/>
<dbReference type="PANTHER" id="PTHR37451:SF3">
    <property type="entry name" value="MARVEL DOMAIN-CONTAINING PROTEIN"/>
    <property type="match status" value="1"/>
</dbReference>
<comment type="subcellular location">
    <subcellularLocation>
        <location evidence="1">Membrane</location>
        <topology evidence="1">Multi-pass membrane protein</topology>
    </subcellularLocation>
</comment>
<dbReference type="PANTHER" id="PTHR37451">
    <property type="entry name" value="MARVEL DOMAIN"/>
    <property type="match status" value="1"/>
</dbReference>
<feature type="transmembrane region" description="Helical" evidence="6">
    <location>
        <begin position="45"/>
        <end position="62"/>
    </location>
</feature>
<evidence type="ECO:0000256" key="3">
    <source>
        <dbReference type="ARBA" id="ARBA00022989"/>
    </source>
</evidence>
<keyword evidence="9" id="KW-1185">Reference proteome</keyword>
<keyword evidence="4 6" id="KW-0472">Membrane</keyword>
<feature type="region of interest" description="Disordered" evidence="5">
    <location>
        <begin position="191"/>
        <end position="290"/>
    </location>
</feature>
<dbReference type="Proteomes" id="UP000018144">
    <property type="component" value="Unassembled WGS sequence"/>
</dbReference>
<dbReference type="AlphaFoldDB" id="U4LCM1"/>
<feature type="transmembrane region" description="Helical" evidence="6">
    <location>
        <begin position="142"/>
        <end position="167"/>
    </location>
</feature>
<reference evidence="8 9" key="1">
    <citation type="journal article" date="2013" name="PLoS Genet.">
        <title>The genome and development-dependent transcriptomes of Pyronema confluens: a window into fungal evolution.</title>
        <authorList>
            <person name="Traeger S."/>
            <person name="Altegoer F."/>
            <person name="Freitag M."/>
            <person name="Gabaldon T."/>
            <person name="Kempken F."/>
            <person name="Kumar A."/>
            <person name="Marcet-Houben M."/>
            <person name="Poggeler S."/>
            <person name="Stajich J.E."/>
            <person name="Nowrousian M."/>
        </authorList>
    </citation>
    <scope>NUCLEOTIDE SEQUENCE [LARGE SCALE GENOMIC DNA]</scope>
    <source>
        <strain evidence="9">CBS 100304</strain>
        <tissue evidence="8">Vegetative mycelium</tissue>
    </source>
</reference>
<feature type="domain" description="MARVEL" evidence="7">
    <location>
        <begin position="12"/>
        <end position="158"/>
    </location>
</feature>
<feature type="compositionally biased region" description="Low complexity" evidence="5">
    <location>
        <begin position="230"/>
        <end position="246"/>
    </location>
</feature>
<dbReference type="Pfam" id="PF01284">
    <property type="entry name" value="MARVEL"/>
    <property type="match status" value="1"/>
</dbReference>
<accession>U4LCM1</accession>
<protein>
    <recommendedName>
        <fullName evidence="7">MARVEL domain-containing protein</fullName>
    </recommendedName>
</protein>
<evidence type="ECO:0000259" key="7">
    <source>
        <dbReference type="Pfam" id="PF01284"/>
    </source>
</evidence>